<organism evidence="1">
    <name type="scientific">Siphoviridae sp. ct0D87</name>
    <dbReference type="NCBI Taxonomy" id="2827760"/>
    <lineage>
        <taxon>Viruses</taxon>
        <taxon>Duplodnaviria</taxon>
        <taxon>Heunggongvirae</taxon>
        <taxon>Uroviricota</taxon>
        <taxon>Caudoviricetes</taxon>
    </lineage>
</organism>
<dbReference type="EMBL" id="BK032561">
    <property type="protein sequence ID" value="DAF47901.1"/>
    <property type="molecule type" value="Genomic_DNA"/>
</dbReference>
<accession>A0A8S5SA87</accession>
<reference evidence="1" key="1">
    <citation type="journal article" date="2021" name="Proc. Natl. Acad. Sci. U.S.A.">
        <title>A Catalog of Tens of Thousands of Viruses from Human Metagenomes Reveals Hidden Associations with Chronic Diseases.</title>
        <authorList>
            <person name="Tisza M.J."/>
            <person name="Buck C.B."/>
        </authorList>
    </citation>
    <scope>NUCLEOTIDE SEQUENCE</scope>
    <source>
        <strain evidence="1">Ct0D87</strain>
    </source>
</reference>
<sequence length="85" mass="10343">MKVIIDYKALLNKDDLVSLFDWDVFQEQTQRNYAHKVMKSVREQYKKDNGIDWKDTFIYKNVSQNVIPTETFLKCCPEFRKSFRR</sequence>
<protein>
    <submittedName>
        <fullName evidence="1">Uncharacterized protein</fullName>
    </submittedName>
</protein>
<evidence type="ECO:0000313" key="1">
    <source>
        <dbReference type="EMBL" id="DAF47901.1"/>
    </source>
</evidence>
<proteinExistence type="predicted"/>
<name>A0A8S5SA87_9CAUD</name>